<sequence length="263" mass="28733">MSSSALEKWVACRRVKADASIRLFCAAWAGGSASSFNKWTSKLPEAVELHALELPGRMRRSKEDSLTSVSAIVEGVAQALVTMGLLDKPFALFGHSFGSLVMFELARKLKEDAGKIPVYLIVSGCCPPDMCVGGGSSPPISQLPRDALVDHLIGLGGMPEELRDQTELVDYFLPPIRADYTAYEGYRYELRPGDDSRPITCPIICLGGEEDGRAPRSDLERWSSLTAAEFRLQMFGGGHFFLQGEGEQAVLTFLGDILTEKLR</sequence>
<dbReference type="InterPro" id="IPR029058">
    <property type="entry name" value="AB_hydrolase_fold"/>
</dbReference>
<dbReference type="eggNOG" id="ENOG502RGSQ">
    <property type="taxonomic scope" value="Eukaryota"/>
</dbReference>
<dbReference type="GO" id="GO:0008610">
    <property type="term" value="P:lipid biosynthetic process"/>
    <property type="evidence" value="ECO:0007669"/>
    <property type="project" value="TreeGrafter"/>
</dbReference>
<evidence type="ECO:0000259" key="2">
    <source>
        <dbReference type="Pfam" id="PF00975"/>
    </source>
</evidence>
<dbReference type="Gene3D" id="3.40.50.1820">
    <property type="entry name" value="alpha/beta hydrolase"/>
    <property type="match status" value="1"/>
</dbReference>
<feature type="domain" description="Thioesterase" evidence="2">
    <location>
        <begin position="22"/>
        <end position="257"/>
    </location>
</feature>
<evidence type="ECO:0000313" key="3">
    <source>
        <dbReference type="EMBL" id="CBN76062.1"/>
    </source>
</evidence>
<comment type="similarity">
    <text evidence="1">Belongs to the thioesterase family.</text>
</comment>
<dbReference type="EMBL" id="FN648478">
    <property type="protein sequence ID" value="CBN76062.1"/>
    <property type="molecule type" value="Genomic_DNA"/>
</dbReference>
<organism evidence="3 4">
    <name type="scientific">Ectocarpus siliculosus</name>
    <name type="common">Brown alga</name>
    <name type="synonym">Conferva siliculosa</name>
    <dbReference type="NCBI Taxonomy" id="2880"/>
    <lineage>
        <taxon>Eukaryota</taxon>
        <taxon>Sar</taxon>
        <taxon>Stramenopiles</taxon>
        <taxon>Ochrophyta</taxon>
        <taxon>PX clade</taxon>
        <taxon>Phaeophyceae</taxon>
        <taxon>Ectocarpales</taxon>
        <taxon>Ectocarpaceae</taxon>
        <taxon>Ectocarpus</taxon>
    </lineage>
</organism>
<dbReference type="InterPro" id="IPR001031">
    <property type="entry name" value="Thioesterase"/>
</dbReference>
<evidence type="ECO:0000313" key="4">
    <source>
        <dbReference type="Proteomes" id="UP000002630"/>
    </source>
</evidence>
<dbReference type="OMA" id="PGHGTNQ"/>
<dbReference type="Pfam" id="PF00975">
    <property type="entry name" value="Thioesterase"/>
    <property type="match status" value="1"/>
</dbReference>
<protein>
    <submittedName>
        <fullName evidence="3">Fatty acid-ACP thioesterase</fullName>
    </submittedName>
</protein>
<dbReference type="SUPFAM" id="SSF53474">
    <property type="entry name" value="alpha/beta-Hydrolases"/>
    <property type="match status" value="1"/>
</dbReference>
<reference evidence="3 4" key="1">
    <citation type="journal article" date="2010" name="Nature">
        <title>The Ectocarpus genome and the independent evolution of multicellularity in brown algae.</title>
        <authorList>
            <person name="Cock J.M."/>
            <person name="Sterck L."/>
            <person name="Rouze P."/>
            <person name="Scornet D."/>
            <person name="Allen A.E."/>
            <person name="Amoutzias G."/>
            <person name="Anthouard V."/>
            <person name="Artiguenave F."/>
            <person name="Aury J.M."/>
            <person name="Badger J.H."/>
            <person name="Beszteri B."/>
            <person name="Billiau K."/>
            <person name="Bonnet E."/>
            <person name="Bothwell J.H."/>
            <person name="Bowler C."/>
            <person name="Boyen C."/>
            <person name="Brownlee C."/>
            <person name="Carrano C.J."/>
            <person name="Charrier B."/>
            <person name="Cho G.Y."/>
            <person name="Coelho S.M."/>
            <person name="Collen J."/>
            <person name="Corre E."/>
            <person name="Da Silva C."/>
            <person name="Delage L."/>
            <person name="Delaroque N."/>
            <person name="Dittami S.M."/>
            <person name="Doulbeau S."/>
            <person name="Elias M."/>
            <person name="Farnham G."/>
            <person name="Gachon C.M."/>
            <person name="Gschloessl B."/>
            <person name="Heesch S."/>
            <person name="Jabbari K."/>
            <person name="Jubin C."/>
            <person name="Kawai H."/>
            <person name="Kimura K."/>
            <person name="Kloareg B."/>
            <person name="Kupper F.C."/>
            <person name="Lang D."/>
            <person name="Le Bail A."/>
            <person name="Leblanc C."/>
            <person name="Lerouge P."/>
            <person name="Lohr M."/>
            <person name="Lopez P.J."/>
            <person name="Martens C."/>
            <person name="Maumus F."/>
            <person name="Michel G."/>
            <person name="Miranda-Saavedra D."/>
            <person name="Morales J."/>
            <person name="Moreau H."/>
            <person name="Motomura T."/>
            <person name="Nagasato C."/>
            <person name="Napoli C.A."/>
            <person name="Nelson D.R."/>
            <person name="Nyvall-Collen P."/>
            <person name="Peters A.F."/>
            <person name="Pommier C."/>
            <person name="Potin P."/>
            <person name="Poulain J."/>
            <person name="Quesneville H."/>
            <person name="Read B."/>
            <person name="Rensing S.A."/>
            <person name="Ritter A."/>
            <person name="Rousvoal S."/>
            <person name="Samanta M."/>
            <person name="Samson G."/>
            <person name="Schroeder D.C."/>
            <person name="Segurens B."/>
            <person name="Strittmatter M."/>
            <person name="Tonon T."/>
            <person name="Tregear J.W."/>
            <person name="Valentin K."/>
            <person name="von Dassow P."/>
            <person name="Yamagishi T."/>
            <person name="Van de Peer Y."/>
            <person name="Wincker P."/>
        </authorList>
    </citation>
    <scope>NUCLEOTIDE SEQUENCE [LARGE SCALE GENOMIC DNA]</scope>
    <source>
        <strain evidence="4">Ec32 / CCAP1310/4</strain>
    </source>
</reference>
<dbReference type="PANTHER" id="PTHR11487">
    <property type="entry name" value="THIOESTERASE"/>
    <property type="match status" value="1"/>
</dbReference>
<dbReference type="InParanoid" id="D8LKB7"/>
<dbReference type="STRING" id="2880.D8LKB7"/>
<dbReference type="AlphaFoldDB" id="D8LKB7"/>
<keyword evidence="4" id="KW-1185">Reference proteome</keyword>
<name>D8LKB7_ECTSI</name>
<dbReference type="PANTHER" id="PTHR11487:SF0">
    <property type="entry name" value="S-ACYL FATTY ACID SYNTHASE THIOESTERASE, MEDIUM CHAIN"/>
    <property type="match status" value="1"/>
</dbReference>
<dbReference type="OrthoDB" id="184565at2759"/>
<proteinExistence type="inferred from homology"/>
<evidence type="ECO:0000256" key="1">
    <source>
        <dbReference type="ARBA" id="ARBA00007169"/>
    </source>
</evidence>
<dbReference type="Proteomes" id="UP000002630">
    <property type="component" value="Linkage Group LG02"/>
</dbReference>
<dbReference type="InterPro" id="IPR012223">
    <property type="entry name" value="TEII"/>
</dbReference>
<dbReference type="EMBL" id="FN649727">
    <property type="protein sequence ID" value="CBN76062.1"/>
    <property type="molecule type" value="Genomic_DNA"/>
</dbReference>
<gene>
    <name evidence="3" type="ORF">Esi_0292_0029</name>
</gene>
<accession>D8LKB7</accession>